<evidence type="ECO:0000313" key="2">
    <source>
        <dbReference type="EMBL" id="MBA8795528.1"/>
    </source>
</evidence>
<name>A0A7W3IUJ6_9ACTN</name>
<keyword evidence="3" id="KW-1185">Reference proteome</keyword>
<evidence type="ECO:0000256" key="1">
    <source>
        <dbReference type="SAM" id="SignalP"/>
    </source>
</evidence>
<dbReference type="RefSeq" id="WP_182561139.1">
    <property type="nucleotide sequence ID" value="NZ_JACGWT010000005.1"/>
</dbReference>
<gene>
    <name evidence="2" type="ORF">FHX74_003164</name>
</gene>
<dbReference type="EMBL" id="JACGWT010000005">
    <property type="protein sequence ID" value="MBA8795528.1"/>
    <property type="molecule type" value="Genomic_DNA"/>
</dbReference>
<comment type="caution">
    <text evidence="2">The sequence shown here is derived from an EMBL/GenBank/DDBJ whole genome shotgun (WGS) entry which is preliminary data.</text>
</comment>
<dbReference type="AlphaFoldDB" id="A0A7W3IUJ6"/>
<organism evidence="2 3">
    <name type="scientific">Microlunatus kandeliicorticis</name>
    <dbReference type="NCBI Taxonomy" id="1759536"/>
    <lineage>
        <taxon>Bacteria</taxon>
        <taxon>Bacillati</taxon>
        <taxon>Actinomycetota</taxon>
        <taxon>Actinomycetes</taxon>
        <taxon>Propionibacteriales</taxon>
        <taxon>Propionibacteriaceae</taxon>
        <taxon>Microlunatus</taxon>
    </lineage>
</organism>
<keyword evidence="1" id="KW-0732">Signal</keyword>
<feature type="chain" id="PRO_5039254539" evidence="1">
    <location>
        <begin position="22"/>
        <end position="78"/>
    </location>
</feature>
<reference evidence="2 3" key="1">
    <citation type="submission" date="2020-07" db="EMBL/GenBank/DDBJ databases">
        <title>Sequencing the genomes of 1000 actinobacteria strains.</title>
        <authorList>
            <person name="Klenk H.-P."/>
        </authorList>
    </citation>
    <scope>NUCLEOTIDE SEQUENCE [LARGE SCALE GENOMIC DNA]</scope>
    <source>
        <strain evidence="2 3">DSM 100723</strain>
    </source>
</reference>
<proteinExistence type="predicted"/>
<protein>
    <submittedName>
        <fullName evidence="2">Uncharacterized protein</fullName>
    </submittedName>
</protein>
<sequence>MKITKLVAGAAVGVIAAGAWALPAAAASPYAMNRHFSGQASCTKAARQVARDGAVITQRCTSSPVVPHRYTLTYYYPA</sequence>
<accession>A0A7W3IUJ6</accession>
<feature type="signal peptide" evidence="1">
    <location>
        <begin position="1"/>
        <end position="21"/>
    </location>
</feature>
<evidence type="ECO:0000313" key="3">
    <source>
        <dbReference type="Proteomes" id="UP000523079"/>
    </source>
</evidence>
<dbReference type="Proteomes" id="UP000523079">
    <property type="component" value="Unassembled WGS sequence"/>
</dbReference>